<evidence type="ECO:0000259" key="1">
    <source>
        <dbReference type="Pfam" id="PF03205"/>
    </source>
</evidence>
<protein>
    <submittedName>
        <fullName evidence="2">Molybdopterin-guanine dinucleotide biosynthesis protein B</fullName>
    </submittedName>
</protein>
<dbReference type="NCBIfam" id="TIGR00176">
    <property type="entry name" value="mobB"/>
    <property type="match status" value="1"/>
</dbReference>
<comment type="caution">
    <text evidence="2">The sequence shown here is derived from an EMBL/GenBank/DDBJ whole genome shotgun (WGS) entry which is preliminary data.</text>
</comment>
<dbReference type="SUPFAM" id="SSF52540">
    <property type="entry name" value="P-loop containing nucleoside triphosphate hydrolases"/>
    <property type="match status" value="1"/>
</dbReference>
<dbReference type="PANTHER" id="PTHR40072">
    <property type="entry name" value="MOLYBDOPTERIN-GUANINE DINUCLEOTIDE BIOSYNTHESIS ADAPTER PROTEIN-RELATED"/>
    <property type="match status" value="1"/>
</dbReference>
<dbReference type="CDD" id="cd03116">
    <property type="entry name" value="MobB"/>
    <property type="match status" value="1"/>
</dbReference>
<evidence type="ECO:0000313" key="3">
    <source>
        <dbReference type="Proteomes" id="UP000319502"/>
    </source>
</evidence>
<dbReference type="InterPro" id="IPR052539">
    <property type="entry name" value="MGD_biosynthesis_adapter"/>
</dbReference>
<organism evidence="2 3">
    <name type="scientific">Denitromonas halophila</name>
    <dbReference type="NCBI Taxonomy" id="1629404"/>
    <lineage>
        <taxon>Bacteria</taxon>
        <taxon>Pseudomonadati</taxon>
        <taxon>Pseudomonadota</taxon>
        <taxon>Betaproteobacteria</taxon>
        <taxon>Rhodocyclales</taxon>
        <taxon>Zoogloeaceae</taxon>
        <taxon>Denitromonas</taxon>
    </lineage>
</organism>
<gene>
    <name evidence="2" type="primary">mobB</name>
    <name evidence="2" type="ORF">FHP91_12445</name>
</gene>
<proteinExistence type="predicted"/>
<name>A0A557QR07_9RHOO</name>
<dbReference type="Gene3D" id="3.40.50.300">
    <property type="entry name" value="P-loop containing nucleotide triphosphate hydrolases"/>
    <property type="match status" value="1"/>
</dbReference>
<accession>A0A557QR07</accession>
<evidence type="ECO:0000313" key="2">
    <source>
        <dbReference type="EMBL" id="TVO55286.1"/>
    </source>
</evidence>
<reference evidence="2 3" key="1">
    <citation type="submission" date="2019-07" db="EMBL/GenBank/DDBJ databases">
        <title>The pathways for chlorine oxyanion respiration interact through the shared metabolite chlorate.</title>
        <authorList>
            <person name="Barnum T.P."/>
            <person name="Cheng Y."/>
            <person name="Hill K.A."/>
            <person name="Lucas L.N."/>
            <person name="Carlson H.K."/>
            <person name="Coates J.D."/>
        </authorList>
    </citation>
    <scope>NUCLEOTIDE SEQUENCE [LARGE SCALE GENOMIC DNA]</scope>
    <source>
        <strain evidence="2 3">SFB-3</strain>
    </source>
</reference>
<dbReference type="GO" id="GO:0006777">
    <property type="term" value="P:Mo-molybdopterin cofactor biosynthetic process"/>
    <property type="evidence" value="ECO:0007669"/>
    <property type="project" value="InterPro"/>
</dbReference>
<dbReference type="AlphaFoldDB" id="A0A557QR07"/>
<sequence>MKVFGIAGYSGSGKTTLIEKLIPEIRSRGLVVSVIKHAHHGFDLDRPGKDSWRHREAGAQEVLMLSSGRWVLMHELRETPEPTLDQQLAILSPCDLVLIEGFKAAPVPKVEVYRPANGKPPLWTDNPHVVAVATDAATDTPLPALDVNDPVAVTDFILDYPMEDFQP</sequence>
<dbReference type="GO" id="GO:0005525">
    <property type="term" value="F:GTP binding"/>
    <property type="evidence" value="ECO:0007669"/>
    <property type="project" value="InterPro"/>
</dbReference>
<dbReference type="PANTHER" id="PTHR40072:SF1">
    <property type="entry name" value="MOLYBDOPTERIN-GUANINE DINUCLEOTIDE BIOSYNTHESIS ADAPTER PROTEIN"/>
    <property type="match status" value="1"/>
</dbReference>
<dbReference type="Proteomes" id="UP000319502">
    <property type="component" value="Unassembled WGS sequence"/>
</dbReference>
<dbReference type="OrthoDB" id="9804758at2"/>
<dbReference type="InterPro" id="IPR027417">
    <property type="entry name" value="P-loop_NTPase"/>
</dbReference>
<dbReference type="RefSeq" id="WP_144309907.1">
    <property type="nucleotide sequence ID" value="NZ_VMNK01000011.1"/>
</dbReference>
<feature type="domain" description="Molybdopterin-guanine dinucleotide biosynthesis protein B (MobB)" evidence="1">
    <location>
        <begin position="3"/>
        <end position="135"/>
    </location>
</feature>
<dbReference type="Pfam" id="PF03205">
    <property type="entry name" value="MobB"/>
    <property type="match status" value="1"/>
</dbReference>
<dbReference type="EMBL" id="VMNK01000011">
    <property type="protein sequence ID" value="TVO55286.1"/>
    <property type="molecule type" value="Genomic_DNA"/>
</dbReference>
<keyword evidence="3" id="KW-1185">Reference proteome</keyword>
<dbReference type="InterPro" id="IPR004435">
    <property type="entry name" value="MobB_dom"/>
</dbReference>